<comment type="caution">
    <text evidence="8">The sequence shown here is derived from an EMBL/GenBank/DDBJ whole genome shotgun (WGS) entry which is preliminary data.</text>
</comment>
<keyword evidence="6" id="KW-0255">Endonuclease</keyword>
<evidence type="ECO:0000256" key="4">
    <source>
        <dbReference type="ARBA" id="ARBA00022801"/>
    </source>
</evidence>
<dbReference type="GO" id="GO:0006260">
    <property type="term" value="P:DNA replication"/>
    <property type="evidence" value="ECO:0007669"/>
    <property type="project" value="UniProtKB-KW"/>
</dbReference>
<dbReference type="EMBL" id="QFFN01000007">
    <property type="protein sequence ID" value="PWG60100.1"/>
    <property type="molecule type" value="Genomic_DNA"/>
</dbReference>
<evidence type="ECO:0000259" key="7">
    <source>
        <dbReference type="Pfam" id="PF00149"/>
    </source>
</evidence>
<evidence type="ECO:0000256" key="1">
    <source>
        <dbReference type="ARBA" id="ARBA00010555"/>
    </source>
</evidence>
<keyword evidence="5 6" id="KW-0269">Exonuclease</keyword>
<dbReference type="GO" id="GO:0004519">
    <property type="term" value="F:endonuclease activity"/>
    <property type="evidence" value="ECO:0007669"/>
    <property type="project" value="UniProtKB-KW"/>
</dbReference>
<reference evidence="8 9" key="1">
    <citation type="journal article" date="2018" name="Int. J. Syst. Evol. Microbiol.">
        <title>Bifidobacterium catulorum sp. nov., a novel taxon from the faeces of the baby common marmoset (Callithrix jacchus).</title>
        <authorList>
            <person name="Modesto M."/>
            <person name="Michelini S."/>
            <person name="Oki K."/>
            <person name="Biavati B."/>
            <person name="Watanabe K."/>
            <person name="Mattarelli P."/>
        </authorList>
    </citation>
    <scope>NUCLEOTIDE SEQUENCE [LARGE SCALE GENOMIC DNA]</scope>
    <source>
        <strain evidence="8 9">MRM 8.19</strain>
    </source>
</reference>
<name>A0A2U2MTC6_9BIFI</name>
<keyword evidence="3 6" id="KW-0540">Nuclease</keyword>
<dbReference type="PANTHER" id="PTHR30337">
    <property type="entry name" value="COMPONENT OF ATP-DEPENDENT DSDNA EXONUCLEASE"/>
    <property type="match status" value="1"/>
</dbReference>
<dbReference type="InterPro" id="IPR050535">
    <property type="entry name" value="DNA_Repair-Maintenance_Comp"/>
</dbReference>
<dbReference type="PANTHER" id="PTHR30337:SF0">
    <property type="entry name" value="NUCLEASE SBCCD SUBUNIT D"/>
    <property type="match status" value="1"/>
</dbReference>
<dbReference type="InterPro" id="IPR004843">
    <property type="entry name" value="Calcineurin-like_PHP"/>
</dbReference>
<comment type="similarity">
    <text evidence="1 6">Belongs to the SbcD family.</text>
</comment>
<dbReference type="SUPFAM" id="SSF56300">
    <property type="entry name" value="Metallo-dependent phosphatases"/>
    <property type="match status" value="1"/>
</dbReference>
<comment type="function">
    <text evidence="6">SbcCD cleaves DNA hairpin structures. These structures can inhibit DNA replication and are intermediates in certain DNA recombination reactions. The complex acts as a 3'-&gt;5' double strand exonuclease that can open hairpins. It also has a 5' single-strand endonuclease activity.</text>
</comment>
<proteinExistence type="inferred from homology"/>
<accession>A0A2U2MTC6</accession>
<dbReference type="CDD" id="cd00840">
    <property type="entry name" value="MPP_Mre11_N"/>
    <property type="match status" value="1"/>
</dbReference>
<feature type="domain" description="Calcineurin-like phosphoesterase" evidence="7">
    <location>
        <begin position="74"/>
        <end position="313"/>
    </location>
</feature>
<sequence length="497" mass="54888">MRCIYGFIVGVMASRPGGVRQRRSGVHDSKNYVVAMSPDVVWRCAVRHRCTVGCRLDVVRLLPRLNSPRYAWGMRILHTSDWHIGRRLKGVDLTEYQRKALDWLVETVRRERVDVVCVSGDVYDSPMPSAASVDILDDVLTRLTADADDRPAVDVVVTPGNHDSARKLGFGAHMMRDNLHLRCAIDDIATPVIVRRAGRDDPRPESLAIYALPYLDPDVARPTLQAMLPDGPAIPRSHEGVMAAAMTLVEADLRRRRAEDPGLRAVLMAHAFVSGAAPSDSERNITVGGVDGVPAALFAGGGIDYLALGHLHRAQQVRIPAPAAPGADASAHPTSARYAGSLLAYSFSEACMPPKTGNGKSVVVVDTDDMAVRQLPVGSDQPALVQLRDTPERLLGDLAERYCDDWVSITVVCDAYPHDMYRRLDAAYRHPLEKKFEIRRRRDTGGRAMADLRRSHGEFDVVREFVRYTLDREPTEAEGDVLRAAVEQARKEQEPCD</sequence>
<dbReference type="InterPro" id="IPR004593">
    <property type="entry name" value="SbcD"/>
</dbReference>
<evidence type="ECO:0000313" key="9">
    <source>
        <dbReference type="Proteomes" id="UP000245753"/>
    </source>
</evidence>
<organism evidence="8 9">
    <name type="scientific">Bifidobacterium catulorum</name>
    <dbReference type="NCBI Taxonomy" id="1630173"/>
    <lineage>
        <taxon>Bacteria</taxon>
        <taxon>Bacillati</taxon>
        <taxon>Actinomycetota</taxon>
        <taxon>Actinomycetes</taxon>
        <taxon>Bifidobacteriales</taxon>
        <taxon>Bifidobacteriaceae</taxon>
        <taxon>Bifidobacterium</taxon>
    </lineage>
</organism>
<evidence type="ECO:0000313" key="8">
    <source>
        <dbReference type="EMBL" id="PWG60100.1"/>
    </source>
</evidence>
<evidence type="ECO:0000256" key="6">
    <source>
        <dbReference type="RuleBase" id="RU363069"/>
    </source>
</evidence>
<keyword evidence="6" id="KW-0235">DNA replication</keyword>
<evidence type="ECO:0000256" key="3">
    <source>
        <dbReference type="ARBA" id="ARBA00022722"/>
    </source>
</evidence>
<dbReference type="Pfam" id="PF00149">
    <property type="entry name" value="Metallophos"/>
    <property type="match status" value="1"/>
</dbReference>
<dbReference type="InterPro" id="IPR041796">
    <property type="entry name" value="Mre11_N"/>
</dbReference>
<dbReference type="AlphaFoldDB" id="A0A2U2MTC6"/>
<dbReference type="GO" id="GO:0008408">
    <property type="term" value="F:3'-5' exonuclease activity"/>
    <property type="evidence" value="ECO:0007669"/>
    <property type="project" value="InterPro"/>
</dbReference>
<dbReference type="GO" id="GO:0006310">
    <property type="term" value="P:DNA recombination"/>
    <property type="evidence" value="ECO:0007669"/>
    <property type="project" value="UniProtKB-KW"/>
</dbReference>
<dbReference type="Proteomes" id="UP000245753">
    <property type="component" value="Unassembled WGS sequence"/>
</dbReference>
<dbReference type="NCBIfam" id="TIGR00619">
    <property type="entry name" value="sbcd"/>
    <property type="match status" value="1"/>
</dbReference>
<protein>
    <recommendedName>
        <fullName evidence="2 6">Nuclease SbcCD subunit D</fullName>
    </recommendedName>
</protein>
<keyword evidence="4 6" id="KW-0378">Hydrolase</keyword>
<evidence type="ECO:0000256" key="5">
    <source>
        <dbReference type="ARBA" id="ARBA00022839"/>
    </source>
</evidence>
<gene>
    <name evidence="6" type="primary">sbcD</name>
    <name evidence="8" type="ORF">DF200_04180</name>
</gene>
<dbReference type="Gene3D" id="3.60.21.10">
    <property type="match status" value="1"/>
</dbReference>
<evidence type="ECO:0000256" key="2">
    <source>
        <dbReference type="ARBA" id="ARBA00013365"/>
    </source>
</evidence>
<comment type="subunit">
    <text evidence="6">Heterodimer of SbcC and SbcD.</text>
</comment>
<keyword evidence="9" id="KW-1185">Reference proteome</keyword>
<keyword evidence="6" id="KW-0233">DNA recombination</keyword>
<dbReference type="InterPro" id="IPR029052">
    <property type="entry name" value="Metallo-depent_PP-like"/>
</dbReference>